<dbReference type="OrthoDB" id="9783823at2"/>
<organism evidence="9 10">
    <name type="scientific">Alistipes dispar</name>
    <dbReference type="NCBI Taxonomy" id="2585119"/>
    <lineage>
        <taxon>Bacteria</taxon>
        <taxon>Pseudomonadati</taxon>
        <taxon>Bacteroidota</taxon>
        <taxon>Bacteroidia</taxon>
        <taxon>Bacteroidales</taxon>
        <taxon>Rikenellaceae</taxon>
        <taxon>Alistipes</taxon>
    </lineage>
</organism>
<dbReference type="Proteomes" id="UP000319374">
    <property type="component" value="Chromosome"/>
</dbReference>
<feature type="transmembrane region" description="Helical" evidence="7">
    <location>
        <begin position="133"/>
        <end position="156"/>
    </location>
</feature>
<dbReference type="InterPro" id="IPR005828">
    <property type="entry name" value="MFS_sugar_transport-like"/>
</dbReference>
<dbReference type="Gene3D" id="1.20.1250.20">
    <property type="entry name" value="MFS general substrate transporter like domains"/>
    <property type="match status" value="2"/>
</dbReference>
<feature type="domain" description="Major facilitator superfamily (MFS) profile" evidence="8">
    <location>
        <begin position="9"/>
        <end position="399"/>
    </location>
</feature>
<evidence type="ECO:0000313" key="10">
    <source>
        <dbReference type="Proteomes" id="UP000319374"/>
    </source>
</evidence>
<keyword evidence="3" id="KW-0813">Transport</keyword>
<dbReference type="PRINTS" id="PR00171">
    <property type="entry name" value="SUGRTRNSPORT"/>
</dbReference>
<evidence type="ECO:0000256" key="6">
    <source>
        <dbReference type="ARBA" id="ARBA00023136"/>
    </source>
</evidence>
<accession>A0A4Y1X2G7</accession>
<keyword evidence="10" id="KW-1185">Reference proteome</keyword>
<feature type="transmembrane region" description="Helical" evidence="7">
    <location>
        <begin position="345"/>
        <end position="364"/>
    </location>
</feature>
<dbReference type="EMBL" id="AP019736">
    <property type="protein sequence ID" value="BBL06518.1"/>
    <property type="molecule type" value="Genomic_DNA"/>
</dbReference>
<evidence type="ECO:0000256" key="7">
    <source>
        <dbReference type="SAM" id="Phobius"/>
    </source>
</evidence>
<evidence type="ECO:0000256" key="5">
    <source>
        <dbReference type="ARBA" id="ARBA00022989"/>
    </source>
</evidence>
<keyword evidence="5 7" id="KW-1133">Transmembrane helix</keyword>
<dbReference type="InterPro" id="IPR050814">
    <property type="entry name" value="Myo-inositol_Transporter"/>
</dbReference>
<feature type="transmembrane region" description="Helical" evidence="7">
    <location>
        <begin position="252"/>
        <end position="274"/>
    </location>
</feature>
<feature type="transmembrane region" description="Helical" evidence="7">
    <location>
        <begin position="100"/>
        <end position="121"/>
    </location>
</feature>
<feature type="transmembrane region" description="Helical" evidence="7">
    <location>
        <begin position="162"/>
        <end position="184"/>
    </location>
</feature>
<gene>
    <name evidence="9" type="ORF">A5CPEGH6_11560</name>
</gene>
<dbReference type="InterPro" id="IPR036259">
    <property type="entry name" value="MFS_trans_sf"/>
</dbReference>
<evidence type="ECO:0000256" key="2">
    <source>
        <dbReference type="ARBA" id="ARBA00010992"/>
    </source>
</evidence>
<dbReference type="PROSITE" id="PS00217">
    <property type="entry name" value="SUGAR_TRANSPORT_2"/>
    <property type="match status" value="1"/>
</dbReference>
<dbReference type="AlphaFoldDB" id="A0A4Y1X2G7"/>
<proteinExistence type="inferred from homology"/>
<dbReference type="GO" id="GO:0016020">
    <property type="term" value="C:membrane"/>
    <property type="evidence" value="ECO:0007669"/>
    <property type="project" value="UniProtKB-SubCell"/>
</dbReference>
<dbReference type="InterPro" id="IPR020846">
    <property type="entry name" value="MFS_dom"/>
</dbReference>
<evidence type="ECO:0000256" key="1">
    <source>
        <dbReference type="ARBA" id="ARBA00004141"/>
    </source>
</evidence>
<evidence type="ECO:0000259" key="8">
    <source>
        <dbReference type="PROSITE" id="PS50850"/>
    </source>
</evidence>
<dbReference type="Pfam" id="PF00083">
    <property type="entry name" value="Sugar_tr"/>
    <property type="match status" value="2"/>
</dbReference>
<dbReference type="InterPro" id="IPR005829">
    <property type="entry name" value="Sugar_transporter_CS"/>
</dbReference>
<keyword evidence="6 7" id="KW-0472">Membrane</keyword>
<feature type="transmembrane region" description="Helical" evidence="7">
    <location>
        <begin position="281"/>
        <end position="303"/>
    </location>
</feature>
<dbReference type="PROSITE" id="PS50850">
    <property type="entry name" value="MFS"/>
    <property type="match status" value="1"/>
</dbReference>
<feature type="transmembrane region" description="Helical" evidence="7">
    <location>
        <begin position="75"/>
        <end position="94"/>
    </location>
</feature>
<evidence type="ECO:0000256" key="4">
    <source>
        <dbReference type="ARBA" id="ARBA00022692"/>
    </source>
</evidence>
<feature type="transmembrane region" description="Helical" evidence="7">
    <location>
        <begin position="309"/>
        <end position="333"/>
    </location>
</feature>
<dbReference type="GeneID" id="98673133"/>
<feature type="transmembrane region" description="Helical" evidence="7">
    <location>
        <begin position="45"/>
        <end position="63"/>
    </location>
</feature>
<dbReference type="PANTHER" id="PTHR48020:SF12">
    <property type="entry name" value="PROTON MYO-INOSITOL COTRANSPORTER"/>
    <property type="match status" value="1"/>
</dbReference>
<protein>
    <submittedName>
        <fullName evidence="9">MFS transporter</fullName>
    </submittedName>
</protein>
<reference evidence="10" key="1">
    <citation type="submission" date="2019-06" db="EMBL/GenBank/DDBJ databases">
        <title>Alistipes onderdonkii subsp. vulgaris subsp. nov., Alistipes dispar sp. nov. and Alistipes communis sp. nov., isolated from human faeces, and creation of Alistipes onderdonkii subsp. onderdonkii subsp. nov.</title>
        <authorList>
            <person name="Sakamoto M."/>
            <person name="Ikeyama N."/>
            <person name="Ogata Y."/>
            <person name="Suda W."/>
            <person name="Iino T."/>
            <person name="Hattori M."/>
            <person name="Ohkuma M."/>
        </authorList>
    </citation>
    <scope>NUCLEOTIDE SEQUENCE [LARGE SCALE GENOMIC DNA]</scope>
    <source>
        <strain evidence="10">5CPEGH6</strain>
    </source>
</reference>
<name>A0A4Y1X2G7_9BACT</name>
<evidence type="ECO:0000313" key="9">
    <source>
        <dbReference type="EMBL" id="BBL06518.1"/>
    </source>
</evidence>
<sequence length="412" mass="44295">MNNAPIYRIVFIAVLGGFLFGLNMAGISGAVNSIKELFSLTDNGIGLMVSALTAGCLVGALFTGSFADRFGRRRIFLAVALLFVISSAGCALSYNPPMLTLFRFLSGLAVGADSVIGPMYISEIAPAGKRGRLVSFQQFAITIGILAAYLFDYLLLGRPDDWRWMLAVPALFGTVFLVASFFSLPESPRWQRGAVRNDAGKVAFRELFSGRTGRVVALGTLLAAFQQITGINAVINYAPIIFEHTGVGGGTALLQSCLVGFINFLSTIVALWLVDTKGRRTLLLWGAAGMILSLGYLTASFLLGGPELGVLAALLVYIAFFAASFAPVMWVVTSEIFPDRIRARALSFSTCVSWICTFLTVQFSPAILNALGGAALFGIFGVFALLALLFVKYRIPETRGKSLEQIERELNL</sequence>
<dbReference type="SUPFAM" id="SSF103473">
    <property type="entry name" value="MFS general substrate transporter"/>
    <property type="match status" value="1"/>
</dbReference>
<dbReference type="PANTHER" id="PTHR48020">
    <property type="entry name" value="PROTON MYO-INOSITOL COTRANSPORTER"/>
    <property type="match status" value="1"/>
</dbReference>
<dbReference type="KEGG" id="ada:A5CPEGH6_11560"/>
<feature type="transmembrane region" description="Helical" evidence="7">
    <location>
        <begin position="215"/>
        <end position="240"/>
    </location>
</feature>
<evidence type="ECO:0000256" key="3">
    <source>
        <dbReference type="ARBA" id="ARBA00022448"/>
    </source>
</evidence>
<keyword evidence="4 7" id="KW-0812">Transmembrane</keyword>
<dbReference type="InterPro" id="IPR003663">
    <property type="entry name" value="Sugar/inositol_transpt"/>
</dbReference>
<comment type="similarity">
    <text evidence="2">Belongs to the major facilitator superfamily. Sugar transporter (TC 2.A.1.1) family.</text>
</comment>
<dbReference type="RefSeq" id="WP_141428331.1">
    <property type="nucleotide sequence ID" value="NZ_AP019736.1"/>
</dbReference>
<comment type="subcellular location">
    <subcellularLocation>
        <location evidence="1">Membrane</location>
        <topology evidence="1">Multi-pass membrane protein</topology>
    </subcellularLocation>
</comment>
<dbReference type="GO" id="GO:0022857">
    <property type="term" value="F:transmembrane transporter activity"/>
    <property type="evidence" value="ECO:0007669"/>
    <property type="project" value="InterPro"/>
</dbReference>
<feature type="transmembrane region" description="Helical" evidence="7">
    <location>
        <begin position="370"/>
        <end position="391"/>
    </location>
</feature>